<evidence type="ECO:0000313" key="11">
    <source>
        <dbReference type="Proteomes" id="UP000011761"/>
    </source>
</evidence>
<dbReference type="EC" id="5.2.1.8" evidence="7"/>
<dbReference type="InterPro" id="IPR001179">
    <property type="entry name" value="PPIase_FKBP_dom"/>
</dbReference>
<dbReference type="STRING" id="717646.M2MWW7"/>
<accession>M2MWW7</accession>
<dbReference type="Gene3D" id="3.10.50.40">
    <property type="match status" value="1"/>
</dbReference>
<comment type="function">
    <text evidence="2">PPIase that acts as a histone chaperone. Histone proline isomerase that increases the rate of cis-trans isomerization at prolines on the histone H3 N-terminal tail. Proline isomerization influences H3 methylation thereby regulating gene expression.</text>
</comment>
<dbReference type="OrthoDB" id="77911at2759"/>
<dbReference type="InterPro" id="IPR041232">
    <property type="entry name" value="NPL"/>
</dbReference>
<dbReference type="RefSeq" id="XP_007677284.1">
    <property type="nucleotide sequence ID" value="XM_007679094.1"/>
</dbReference>
<dbReference type="SUPFAM" id="SSF54534">
    <property type="entry name" value="FKBP-like"/>
    <property type="match status" value="1"/>
</dbReference>
<feature type="compositionally biased region" description="Acidic residues" evidence="8">
    <location>
        <begin position="258"/>
        <end position="290"/>
    </location>
</feature>
<comment type="catalytic activity">
    <reaction evidence="1 7">
        <text>[protein]-peptidylproline (omega=180) = [protein]-peptidylproline (omega=0)</text>
        <dbReference type="Rhea" id="RHEA:16237"/>
        <dbReference type="Rhea" id="RHEA-COMP:10747"/>
        <dbReference type="Rhea" id="RHEA-COMP:10748"/>
        <dbReference type="ChEBI" id="CHEBI:83833"/>
        <dbReference type="ChEBI" id="CHEBI:83834"/>
        <dbReference type="EC" id="5.2.1.8"/>
    </reaction>
</comment>
<dbReference type="EMBL" id="KB445556">
    <property type="protein sequence ID" value="EMC96023.1"/>
    <property type="molecule type" value="Genomic_DNA"/>
</dbReference>
<keyword evidence="6 7" id="KW-0413">Isomerase</keyword>
<keyword evidence="11" id="KW-1185">Reference proteome</keyword>
<organism evidence="10 11">
    <name type="scientific">Baudoinia panamericana (strain UAMH 10762)</name>
    <name type="common">Angels' share fungus</name>
    <name type="synonym">Baudoinia compniacensis (strain UAMH 10762)</name>
    <dbReference type="NCBI Taxonomy" id="717646"/>
    <lineage>
        <taxon>Eukaryota</taxon>
        <taxon>Fungi</taxon>
        <taxon>Dikarya</taxon>
        <taxon>Ascomycota</taxon>
        <taxon>Pezizomycotina</taxon>
        <taxon>Dothideomycetes</taxon>
        <taxon>Dothideomycetidae</taxon>
        <taxon>Mycosphaerellales</taxon>
        <taxon>Teratosphaeriaceae</taxon>
        <taxon>Baudoinia</taxon>
    </lineage>
</organism>
<feature type="compositionally biased region" description="Low complexity" evidence="8">
    <location>
        <begin position="313"/>
        <end position="322"/>
    </location>
</feature>
<feature type="compositionally biased region" description="Acidic residues" evidence="8">
    <location>
        <begin position="178"/>
        <end position="193"/>
    </location>
</feature>
<dbReference type="OMA" id="CPPHMAY"/>
<feature type="compositionally biased region" description="Basic and acidic residues" evidence="8">
    <location>
        <begin position="396"/>
        <end position="431"/>
    </location>
</feature>
<evidence type="ECO:0000259" key="9">
    <source>
        <dbReference type="PROSITE" id="PS50059"/>
    </source>
</evidence>
<dbReference type="HOGENOM" id="CLU_022297_3_1_1"/>
<evidence type="ECO:0000313" key="10">
    <source>
        <dbReference type="EMBL" id="EMC96023.1"/>
    </source>
</evidence>
<dbReference type="eggNOG" id="KOG0552">
    <property type="taxonomic scope" value="Eukaryota"/>
</dbReference>
<dbReference type="AlphaFoldDB" id="M2MWW7"/>
<dbReference type="InterPro" id="IPR023566">
    <property type="entry name" value="PPIase_Fpr3/Fpr4-like"/>
</dbReference>
<protein>
    <recommendedName>
        <fullName evidence="7">peptidylprolyl isomerase</fullName>
        <ecNumber evidence="7">5.2.1.8</ecNumber>
    </recommendedName>
</protein>
<feature type="compositionally biased region" description="Acidic residues" evidence="8">
    <location>
        <begin position="96"/>
        <end position="120"/>
    </location>
</feature>
<feature type="compositionally biased region" description="Acidic residues" evidence="8">
    <location>
        <begin position="298"/>
        <end position="309"/>
    </location>
</feature>
<evidence type="ECO:0000256" key="5">
    <source>
        <dbReference type="ARBA" id="ARBA00023110"/>
    </source>
</evidence>
<dbReference type="KEGG" id="bcom:BAUCODRAFT_123299"/>
<evidence type="ECO:0000256" key="8">
    <source>
        <dbReference type="SAM" id="MobiDB-lite"/>
    </source>
</evidence>
<dbReference type="GO" id="GO:0005730">
    <property type="term" value="C:nucleolus"/>
    <property type="evidence" value="ECO:0007669"/>
    <property type="project" value="TreeGrafter"/>
</dbReference>
<feature type="region of interest" description="Disordered" evidence="8">
    <location>
        <begin position="244"/>
        <end position="432"/>
    </location>
</feature>
<gene>
    <name evidence="10" type="ORF">BAUCODRAFT_123299</name>
</gene>
<evidence type="ECO:0000256" key="3">
    <source>
        <dbReference type="ARBA" id="ARBA00007838"/>
    </source>
</evidence>
<evidence type="ECO:0000256" key="6">
    <source>
        <dbReference type="ARBA" id="ARBA00023235"/>
    </source>
</evidence>
<comment type="similarity">
    <text evidence="3">Belongs to the FKBP-type PPIase family. FKBP3/4 subfamily.</text>
</comment>
<feature type="region of interest" description="Disordered" evidence="8">
    <location>
        <begin position="40"/>
        <end position="135"/>
    </location>
</feature>
<dbReference type="PROSITE" id="PS50059">
    <property type="entry name" value="FKBP_PPIASE"/>
    <property type="match status" value="1"/>
</dbReference>
<feature type="region of interest" description="Disordered" evidence="8">
    <location>
        <begin position="160"/>
        <end position="193"/>
    </location>
</feature>
<dbReference type="Gene3D" id="2.60.120.340">
    <property type="entry name" value="Nucleoplasmin core domain"/>
    <property type="match status" value="1"/>
</dbReference>
<dbReference type="GO" id="GO:0000785">
    <property type="term" value="C:chromatin"/>
    <property type="evidence" value="ECO:0007669"/>
    <property type="project" value="TreeGrafter"/>
</dbReference>
<dbReference type="InterPro" id="IPR046357">
    <property type="entry name" value="PPIase_dom_sf"/>
</dbReference>
<dbReference type="FunFam" id="3.10.50.40:FF:000006">
    <property type="entry name" value="Peptidyl-prolyl cis-trans isomerase"/>
    <property type="match status" value="1"/>
</dbReference>
<dbReference type="Pfam" id="PF00254">
    <property type="entry name" value="FKBP_C"/>
    <property type="match status" value="1"/>
</dbReference>
<evidence type="ECO:0000256" key="1">
    <source>
        <dbReference type="ARBA" id="ARBA00000971"/>
    </source>
</evidence>
<reference evidence="10 11" key="1">
    <citation type="journal article" date="2012" name="PLoS Pathog.">
        <title>Diverse lifestyles and strategies of plant pathogenesis encoded in the genomes of eighteen Dothideomycetes fungi.</title>
        <authorList>
            <person name="Ohm R.A."/>
            <person name="Feau N."/>
            <person name="Henrissat B."/>
            <person name="Schoch C.L."/>
            <person name="Horwitz B.A."/>
            <person name="Barry K.W."/>
            <person name="Condon B.J."/>
            <person name="Copeland A.C."/>
            <person name="Dhillon B."/>
            <person name="Glaser F."/>
            <person name="Hesse C.N."/>
            <person name="Kosti I."/>
            <person name="LaButti K."/>
            <person name="Lindquist E.A."/>
            <person name="Lucas S."/>
            <person name="Salamov A.A."/>
            <person name="Bradshaw R.E."/>
            <person name="Ciuffetti L."/>
            <person name="Hamelin R.C."/>
            <person name="Kema G.H.J."/>
            <person name="Lawrence C."/>
            <person name="Scott J.A."/>
            <person name="Spatafora J.W."/>
            <person name="Turgeon B.G."/>
            <person name="de Wit P.J.G.M."/>
            <person name="Zhong S."/>
            <person name="Goodwin S.B."/>
            <person name="Grigoriev I.V."/>
        </authorList>
    </citation>
    <scope>NUCLEOTIDE SEQUENCE [LARGE SCALE GENOMIC DNA]</scope>
    <source>
        <strain evidence="10 11">UAMH 10762</strain>
    </source>
</reference>
<proteinExistence type="inferred from homology"/>
<dbReference type="Pfam" id="PF17800">
    <property type="entry name" value="NPL"/>
    <property type="match status" value="1"/>
</dbReference>
<evidence type="ECO:0000256" key="4">
    <source>
        <dbReference type="ARBA" id="ARBA00011865"/>
    </source>
</evidence>
<keyword evidence="5 7" id="KW-0697">Rotamase</keyword>
<dbReference type="PIRSF" id="PIRSF001473">
    <property type="entry name" value="FK506-bp_FPR3"/>
    <property type="match status" value="1"/>
</dbReference>
<evidence type="ECO:0000256" key="7">
    <source>
        <dbReference type="PROSITE-ProRule" id="PRU00277"/>
    </source>
</evidence>
<dbReference type="PANTHER" id="PTHR43811:SF19">
    <property type="entry name" value="39 KDA FK506-BINDING NUCLEAR PROTEIN"/>
    <property type="match status" value="1"/>
</dbReference>
<feature type="compositionally biased region" description="Basic and acidic residues" evidence="8">
    <location>
        <begin position="352"/>
        <end position="364"/>
    </location>
</feature>
<dbReference type="Proteomes" id="UP000011761">
    <property type="component" value="Unassembled WGS sequence"/>
</dbReference>
<comment type="subunit">
    <text evidence="4">Binds to histones H3 and H4.</text>
</comment>
<dbReference type="GO" id="GO:0003755">
    <property type="term" value="F:peptidyl-prolyl cis-trans isomerase activity"/>
    <property type="evidence" value="ECO:0007669"/>
    <property type="project" value="UniProtKB-KW"/>
</dbReference>
<evidence type="ECO:0000256" key="2">
    <source>
        <dbReference type="ARBA" id="ARBA00002221"/>
    </source>
</evidence>
<feature type="compositionally biased region" description="Acidic residues" evidence="8">
    <location>
        <begin position="65"/>
        <end position="85"/>
    </location>
</feature>
<dbReference type="GeneID" id="19107766"/>
<name>M2MWW7_BAUPA</name>
<feature type="domain" description="PPIase FKBP-type" evidence="9">
    <location>
        <begin position="458"/>
        <end position="545"/>
    </location>
</feature>
<dbReference type="PANTHER" id="PTHR43811">
    <property type="entry name" value="FKBP-TYPE PEPTIDYL-PROLYL CIS-TRANS ISOMERASE FKPA"/>
    <property type="match status" value="1"/>
</dbReference>
<sequence>MSALMPMATYALAVPSGDMVVSAGTEIPSAFRITMAAIDPSAKPDGAEGAAPRATLKILRRPLELWDDDEDEDDEDDDEEDFDADMMEKMLAGELVDGDDEDDEDEDEEDDEDDEDDEELNGGPSDPSKGKKARTEAAIKKLIGDGMDVDGDDQEVKLNGVNGVAKSAKAKGKMPAGDLEEDDEDDEEDDDDIDIDDLEGEIEEFVLCTLDPEKNYQQPLDIVIGDNEPVWFKVSGTHTIYLTGNYVEPAQDNSGMYDPDDDEDEEYDLDPDEDELEDDEDEEEDELDDMADPRIMELDEEDEDDEIDVPELVKVATKAAAPKADKKTNKKRPAEDDEEPQTLDEMIQQESAKADEPKAEEPKLSKKQLKKLKKNDGTAAKVESADKPAEVPSSQKSDKKVSFAKELEQGPTPTKEKTATANKTAEKEKTKASLGVKTVQGVTIDDRKLGEGQAAKAGDRVGMRYIGKLANGKVFDSNKKGKPFSFKLGAGDVIKGWDIGIQGMSVGGERRVTIPAHLAYGAKGAGKDIPPNSVLTFDVKLIELNKGK</sequence>